<sequence length="485" mass="51651">VSKISTGELWSIQLSENQTFRKERDSMGEFQVPSEAYYGANTMRAVLNFPISDLRFSRSFIEAISMVKLAAAETNIELGLLDSKLGEAIIKSATEVSEGKFDDQFVVDIFQTGSGTSTNMNANEVISNRAIEILGGELGSRNPVHPNDHVNTGQSSNDVIPTSIHLAAAKAITNNLIPSLKKLSTSLNVKSQEFMPIIKTGRTHLQDATPVRLGQEFSGHAGQVNRGIRRAEHAVQELGEVALGGTAVGTGVNTHPEFAKKVCEKLTRASGVEIRETSNHFQAQSTLDNIVEASGAMKTIAVSLMKIANDVRWMGSGPRGGFGEIELPEVQPGSSIMPGKVNPVIPESVCQVSAQVIGNDTTVAIAGQSGNFEINVMMPVAAYNLLQSIDLLATASSNLAAQCIDGLNSTSKGPEMVEKGLAIVTTLVPHIGYDKSAELAHKAQQTGQTIMEVALVETDLSKQELQKILDPESMTEPGVSGTSLG</sequence>
<dbReference type="Gene3D" id="1.20.200.10">
    <property type="entry name" value="Fumarase/aspartase (Central domain)"/>
    <property type="match status" value="1"/>
</dbReference>
<feature type="domain" description="Fumarase C C-terminal" evidence="7">
    <location>
        <begin position="423"/>
        <end position="476"/>
    </location>
</feature>
<gene>
    <name evidence="8" type="ORF">METZ01_LOCUS50337</name>
</gene>
<dbReference type="GO" id="GO:0006099">
    <property type="term" value="P:tricarboxylic acid cycle"/>
    <property type="evidence" value="ECO:0007669"/>
    <property type="project" value="UniProtKB-KW"/>
</dbReference>
<dbReference type="Gene3D" id="1.10.275.10">
    <property type="entry name" value="Fumarase/aspartase (N-terminal domain)"/>
    <property type="match status" value="1"/>
</dbReference>
<evidence type="ECO:0000313" key="8">
    <source>
        <dbReference type="EMBL" id="SUZ97483.1"/>
    </source>
</evidence>
<dbReference type="Pfam" id="PF10415">
    <property type="entry name" value="FumaraseC_C"/>
    <property type="match status" value="1"/>
</dbReference>
<dbReference type="GO" id="GO:0006106">
    <property type="term" value="P:fumarate metabolic process"/>
    <property type="evidence" value="ECO:0007669"/>
    <property type="project" value="InterPro"/>
</dbReference>
<dbReference type="InterPro" id="IPR020557">
    <property type="entry name" value="Fumarate_lyase_CS"/>
</dbReference>
<dbReference type="AlphaFoldDB" id="A0A381S8P9"/>
<dbReference type="InterPro" id="IPR022761">
    <property type="entry name" value="Fumarate_lyase_N"/>
</dbReference>
<evidence type="ECO:0000256" key="1">
    <source>
        <dbReference type="ARBA" id="ARBA00009084"/>
    </source>
</evidence>
<evidence type="ECO:0000259" key="7">
    <source>
        <dbReference type="Pfam" id="PF10415"/>
    </source>
</evidence>
<dbReference type="EC" id="4.2.1.2" evidence="2"/>
<keyword evidence="4" id="KW-0816">Tricarboxylic acid cycle</keyword>
<protein>
    <recommendedName>
        <fullName evidence="2">fumarate hydratase</fullName>
        <ecNumber evidence="2">4.2.1.2</ecNumber>
    </recommendedName>
</protein>
<dbReference type="CDD" id="cd01362">
    <property type="entry name" value="Fumarase_classII"/>
    <property type="match status" value="1"/>
</dbReference>
<evidence type="ECO:0000256" key="4">
    <source>
        <dbReference type="ARBA" id="ARBA00022532"/>
    </source>
</evidence>
<organism evidence="8">
    <name type="scientific">marine metagenome</name>
    <dbReference type="NCBI Taxonomy" id="408172"/>
    <lineage>
        <taxon>unclassified sequences</taxon>
        <taxon>metagenomes</taxon>
        <taxon>ecological metagenomes</taxon>
    </lineage>
</organism>
<feature type="non-terminal residue" evidence="8">
    <location>
        <position position="1"/>
    </location>
</feature>
<dbReference type="FunFam" id="1.10.275.10:FF:000001">
    <property type="entry name" value="Fumarate hydratase, mitochondrial"/>
    <property type="match status" value="1"/>
</dbReference>
<dbReference type="PROSITE" id="PS00163">
    <property type="entry name" value="FUMARATE_LYASES"/>
    <property type="match status" value="1"/>
</dbReference>
<evidence type="ECO:0000256" key="2">
    <source>
        <dbReference type="ARBA" id="ARBA00012921"/>
    </source>
</evidence>
<dbReference type="FunFam" id="1.10.40.30:FF:000002">
    <property type="entry name" value="Fumarate hydratase class II"/>
    <property type="match status" value="1"/>
</dbReference>
<accession>A0A381S8P9</accession>
<comment type="similarity">
    <text evidence="1">Belongs to the class-II fumarase/aspartase family. Fumarase subfamily.</text>
</comment>
<proteinExistence type="inferred from homology"/>
<dbReference type="FunFam" id="1.20.200.10:FF:000001">
    <property type="entry name" value="Fumarate hydratase, mitochondrial"/>
    <property type="match status" value="1"/>
</dbReference>
<feature type="domain" description="Fumarate lyase N-terminal" evidence="6">
    <location>
        <begin position="28"/>
        <end position="358"/>
    </location>
</feature>
<dbReference type="NCBIfam" id="NF008909">
    <property type="entry name" value="PRK12273.1"/>
    <property type="match status" value="1"/>
</dbReference>
<dbReference type="InterPro" id="IPR018951">
    <property type="entry name" value="Fumarase_C_C"/>
</dbReference>
<dbReference type="InterPro" id="IPR008948">
    <property type="entry name" value="L-Aspartase-like"/>
</dbReference>
<dbReference type="PANTHER" id="PTHR11444">
    <property type="entry name" value="ASPARTATEAMMONIA/ARGININOSUCCINATE/ADENYLOSUCCINATE LYASE"/>
    <property type="match status" value="1"/>
</dbReference>
<dbReference type="HAMAP" id="MF_00743">
    <property type="entry name" value="FumaraseC"/>
    <property type="match status" value="1"/>
</dbReference>
<dbReference type="InterPro" id="IPR005677">
    <property type="entry name" value="Fum_hydII"/>
</dbReference>
<keyword evidence="3" id="KW-0963">Cytoplasm</keyword>
<evidence type="ECO:0000256" key="3">
    <source>
        <dbReference type="ARBA" id="ARBA00022490"/>
    </source>
</evidence>
<dbReference type="PRINTS" id="PR00145">
    <property type="entry name" value="ARGSUCLYASE"/>
</dbReference>
<dbReference type="PRINTS" id="PR00149">
    <property type="entry name" value="FUMRATELYASE"/>
</dbReference>
<evidence type="ECO:0000259" key="6">
    <source>
        <dbReference type="Pfam" id="PF00206"/>
    </source>
</evidence>
<dbReference type="GO" id="GO:0004333">
    <property type="term" value="F:fumarate hydratase activity"/>
    <property type="evidence" value="ECO:0007669"/>
    <property type="project" value="UniProtKB-EC"/>
</dbReference>
<name>A0A381S8P9_9ZZZZ</name>
<keyword evidence="5" id="KW-0456">Lyase</keyword>
<dbReference type="PANTHER" id="PTHR11444:SF22">
    <property type="entry name" value="FUMARATE HYDRATASE CLASS II"/>
    <property type="match status" value="1"/>
</dbReference>
<evidence type="ECO:0000256" key="5">
    <source>
        <dbReference type="ARBA" id="ARBA00023239"/>
    </source>
</evidence>
<dbReference type="Pfam" id="PF00206">
    <property type="entry name" value="Lyase_1"/>
    <property type="match status" value="1"/>
</dbReference>
<dbReference type="Gene3D" id="1.10.40.30">
    <property type="entry name" value="Fumarase/aspartase (C-terminal domain)"/>
    <property type="match status" value="1"/>
</dbReference>
<dbReference type="InterPro" id="IPR024083">
    <property type="entry name" value="Fumarase/histidase_N"/>
</dbReference>
<reference evidence="8" key="1">
    <citation type="submission" date="2018-05" db="EMBL/GenBank/DDBJ databases">
        <authorList>
            <person name="Lanie J.A."/>
            <person name="Ng W.-L."/>
            <person name="Kazmierczak K.M."/>
            <person name="Andrzejewski T.M."/>
            <person name="Davidsen T.M."/>
            <person name="Wayne K.J."/>
            <person name="Tettelin H."/>
            <person name="Glass J.I."/>
            <person name="Rusch D."/>
            <person name="Podicherti R."/>
            <person name="Tsui H.-C.T."/>
            <person name="Winkler M.E."/>
        </authorList>
    </citation>
    <scope>NUCLEOTIDE SEQUENCE</scope>
</reference>
<dbReference type="EMBL" id="UINC01002514">
    <property type="protein sequence ID" value="SUZ97483.1"/>
    <property type="molecule type" value="Genomic_DNA"/>
</dbReference>
<dbReference type="InterPro" id="IPR000362">
    <property type="entry name" value="Fumarate_lyase_fam"/>
</dbReference>
<dbReference type="SUPFAM" id="SSF48557">
    <property type="entry name" value="L-aspartase-like"/>
    <property type="match status" value="1"/>
</dbReference>